<dbReference type="RefSeq" id="WP_104001523.1">
    <property type="nucleotide sequence ID" value="NZ_FNVQ01000001.1"/>
</dbReference>
<evidence type="ECO:0000256" key="1">
    <source>
        <dbReference type="SAM" id="SignalP"/>
    </source>
</evidence>
<dbReference type="Pfam" id="PF13852">
    <property type="entry name" value="DUF4197"/>
    <property type="match status" value="1"/>
</dbReference>
<name>A0A1H5UWV3_9GAMM</name>
<protein>
    <recommendedName>
        <fullName evidence="4">DUF4197 domain-containing protein</fullName>
    </recommendedName>
</protein>
<keyword evidence="1" id="KW-0732">Signal</keyword>
<reference evidence="2 3" key="1">
    <citation type="submission" date="2016-10" db="EMBL/GenBank/DDBJ databases">
        <authorList>
            <person name="de Groot N.N."/>
        </authorList>
    </citation>
    <scope>NUCLEOTIDE SEQUENCE [LARGE SCALE GENOMIC DNA]</scope>
    <source>
        <strain evidence="2 3">DSM 22012</strain>
    </source>
</reference>
<sequence>MQIHSLTSALTLCSLLAFSTTSQAGLGDLLNQGAELLKETTSAPASSNSAPTNLSADTLASGLKDALEVGTQRAVDTLAATDGYYGSKDVKIPLPAYLETTRSMLVGAGFGSQVEAFELSMNRAAEDAVTEAAPIFVDAVQAMTIDDARRIYSGGNDAATEYFRDHTYSELKERFRPRIETAMASSGVTAAYQGLMDMAESQVSLLSSFNLDLPDYVTEQALDGLFLRLAEEEALIRNEPVARTTDLLKEVFGN</sequence>
<dbReference type="AlphaFoldDB" id="A0A1H5UWV3"/>
<accession>A0A1H5UWV3</accession>
<keyword evidence="3" id="KW-1185">Reference proteome</keyword>
<proteinExistence type="predicted"/>
<dbReference type="EMBL" id="FNVQ01000001">
    <property type="protein sequence ID" value="SEF79493.1"/>
    <property type="molecule type" value="Genomic_DNA"/>
</dbReference>
<evidence type="ECO:0000313" key="2">
    <source>
        <dbReference type="EMBL" id="SEF79493.1"/>
    </source>
</evidence>
<dbReference type="Proteomes" id="UP000236745">
    <property type="component" value="Unassembled WGS sequence"/>
</dbReference>
<feature type="signal peptide" evidence="1">
    <location>
        <begin position="1"/>
        <end position="24"/>
    </location>
</feature>
<organism evidence="2 3">
    <name type="scientific">Marinobacterium lutimaris</name>
    <dbReference type="NCBI Taxonomy" id="568106"/>
    <lineage>
        <taxon>Bacteria</taxon>
        <taxon>Pseudomonadati</taxon>
        <taxon>Pseudomonadota</taxon>
        <taxon>Gammaproteobacteria</taxon>
        <taxon>Oceanospirillales</taxon>
        <taxon>Oceanospirillaceae</taxon>
        <taxon>Marinobacterium</taxon>
    </lineage>
</organism>
<dbReference type="OrthoDB" id="5292580at2"/>
<feature type="chain" id="PRO_5009286661" description="DUF4197 domain-containing protein" evidence="1">
    <location>
        <begin position="25"/>
        <end position="254"/>
    </location>
</feature>
<dbReference type="InterPro" id="IPR025245">
    <property type="entry name" value="DUF4197"/>
</dbReference>
<evidence type="ECO:0000313" key="3">
    <source>
        <dbReference type="Proteomes" id="UP000236745"/>
    </source>
</evidence>
<evidence type="ECO:0008006" key="4">
    <source>
        <dbReference type="Google" id="ProtNLM"/>
    </source>
</evidence>
<gene>
    <name evidence="2" type="ORF">SAMN05444390_101540</name>
</gene>